<feature type="compositionally biased region" description="Polar residues" evidence="2">
    <location>
        <begin position="877"/>
        <end position="893"/>
    </location>
</feature>
<dbReference type="InterPro" id="IPR013087">
    <property type="entry name" value="Znf_C2H2_type"/>
</dbReference>
<feature type="compositionally biased region" description="Basic and acidic residues" evidence="2">
    <location>
        <begin position="519"/>
        <end position="529"/>
    </location>
</feature>
<proteinExistence type="predicted"/>
<dbReference type="SMART" id="SM00355">
    <property type="entry name" value="ZnF_C2H2"/>
    <property type="match status" value="2"/>
</dbReference>
<evidence type="ECO:0000259" key="3">
    <source>
        <dbReference type="PROSITE" id="PS00028"/>
    </source>
</evidence>
<comment type="caution">
    <text evidence="4">The sequence shown here is derived from an EMBL/GenBank/DDBJ whole genome shotgun (WGS) entry which is preliminary data.</text>
</comment>
<dbReference type="EMBL" id="JAGTJQ010000006">
    <property type="protein sequence ID" value="KAH7028839.1"/>
    <property type="molecule type" value="Genomic_DNA"/>
</dbReference>
<dbReference type="PROSITE" id="PS00028">
    <property type="entry name" value="ZINC_FINGER_C2H2_1"/>
    <property type="match status" value="1"/>
</dbReference>
<feature type="region of interest" description="Disordered" evidence="2">
    <location>
        <begin position="616"/>
        <end position="664"/>
    </location>
</feature>
<evidence type="ECO:0000256" key="2">
    <source>
        <dbReference type="SAM" id="MobiDB-lite"/>
    </source>
</evidence>
<feature type="compositionally biased region" description="Acidic residues" evidence="2">
    <location>
        <begin position="408"/>
        <end position="418"/>
    </location>
</feature>
<feature type="compositionally biased region" description="Polar residues" evidence="2">
    <location>
        <begin position="856"/>
        <end position="865"/>
    </location>
</feature>
<feature type="domain" description="C2H2-type" evidence="3">
    <location>
        <begin position="241"/>
        <end position="263"/>
    </location>
</feature>
<evidence type="ECO:0000256" key="1">
    <source>
        <dbReference type="SAM" id="Coils"/>
    </source>
</evidence>
<feature type="compositionally biased region" description="Basic and acidic residues" evidence="2">
    <location>
        <begin position="633"/>
        <end position="654"/>
    </location>
</feature>
<dbReference type="PANTHER" id="PTHR35391:SF7">
    <property type="entry name" value="C2H2-TYPE DOMAIN-CONTAINING PROTEIN"/>
    <property type="match status" value="1"/>
</dbReference>
<dbReference type="InterPro" id="IPR058925">
    <property type="entry name" value="zf-C2H2_AcuF"/>
</dbReference>
<feature type="compositionally biased region" description="Low complexity" evidence="2">
    <location>
        <begin position="902"/>
        <end position="916"/>
    </location>
</feature>
<dbReference type="Proteomes" id="UP000756346">
    <property type="component" value="Unassembled WGS sequence"/>
</dbReference>
<feature type="region of interest" description="Disordered" evidence="2">
    <location>
        <begin position="832"/>
        <end position="963"/>
    </location>
</feature>
<protein>
    <recommendedName>
        <fullName evidence="3">C2H2-type domain-containing protein</fullName>
    </recommendedName>
</protein>
<dbReference type="AlphaFoldDB" id="A0A9P9BP25"/>
<evidence type="ECO:0000313" key="4">
    <source>
        <dbReference type="EMBL" id="KAH7028839.1"/>
    </source>
</evidence>
<organism evidence="4 5">
    <name type="scientific">Microdochium trichocladiopsis</name>
    <dbReference type="NCBI Taxonomy" id="1682393"/>
    <lineage>
        <taxon>Eukaryota</taxon>
        <taxon>Fungi</taxon>
        <taxon>Dikarya</taxon>
        <taxon>Ascomycota</taxon>
        <taxon>Pezizomycotina</taxon>
        <taxon>Sordariomycetes</taxon>
        <taxon>Xylariomycetidae</taxon>
        <taxon>Xylariales</taxon>
        <taxon>Microdochiaceae</taxon>
        <taxon>Microdochium</taxon>
    </lineage>
</organism>
<feature type="coiled-coil region" evidence="1">
    <location>
        <begin position="790"/>
        <end position="817"/>
    </location>
</feature>
<keyword evidence="5" id="KW-1185">Reference proteome</keyword>
<feature type="compositionally biased region" description="Basic and acidic residues" evidence="2">
    <location>
        <begin position="494"/>
        <end position="510"/>
    </location>
</feature>
<feature type="region of interest" description="Disordered" evidence="2">
    <location>
        <begin position="372"/>
        <end position="428"/>
    </location>
</feature>
<feature type="region of interest" description="Disordered" evidence="2">
    <location>
        <begin position="478"/>
        <end position="545"/>
    </location>
</feature>
<feature type="region of interest" description="Disordered" evidence="2">
    <location>
        <begin position="583"/>
        <end position="604"/>
    </location>
</feature>
<sequence length="1068" mass="118534">MPDSGWANDTLPAETVDQAQGDEFAVKPNDGAEIPDEAELDASAEATSLLGIISEYLRSLFRIAVLIRKAGPRDRFKHALQHSDTTFTDILDVSHLREKYPKLSPAILKSLGAANAKRRQFFKYCRDHKTRLSHEHEEENRPTGSRAARTELVSSKATTFVQPVLLDTGNYTCEIDEDDAVSQMTASTVSGGKMTLSLPRLATLSPDGDPFECPICRTFQDFLTERGWQRHAFRDLKAYSCTAGCDKMFGDRSRWFEHELAEHLTRYTCSLCVSSSESFSESSLRRHVSQAHSTVPEHMISGLLSSGRISITRFRSSDCPFCDDWGTALVAKLDPAGTRYGPENKGISVTTSRFRRHVAAHLEQVAIFAVPRENEEDELEDGPGSNAAGPASVASSITWSLHSGGPSEDIDVDEDWENPGEPQLLSGRHGMMSSIAEGQSPPQSNLSNRQRELARMYMDSNQKLEDILDALREFPEGRQPLPEMADDSFNTGMADDHPSLPGELEQRGDTVEGVAASLSREEDTADKEGNPGTETAQGATDDASVDVARIAADVIEADRLAEAEQELRDEEMEVLYQIRLTHRREREESVARKEEEARARAAGDSVALAEIRSRHAAEREASALPELRQIHRQIKEGQQRDKGEPESEADEKPYEAANESAEDMDLVRAARERADDEIRKEAEAAAEADALTAAHHRAEVEVLEAIETAKKPQATNRQKSESTRCDLVNEATVPGKRCPKCTDLVWVLPGRCCPYCGTYVGEMPSQEDCHKRFGTDDEESWKRVMEETVLKDEIAARKELEKVLEIQEAAREQIALENKRRGKRPDFSATAIEYEDQRRDPGEATQFTAGHIGNNIRDSAGTQTMGDARSPDEQSIEDTVQSSTSAPNTSKPNVDTADARVSATTTEDTSLETESTGRVPGSSNASDKDDFVDLTHVDHLRGINKYSSDPGELPRSNEARGEEPLHLAVSSSTSQLHKSLPAGPETIDTEKRQHAVFQKTSIRYLKRTGLQRLLEGIFPGHSEFSITMDDMWWRFSAPRKVSPDEINPARLDYDPESPFTYEDVYSRP</sequence>
<dbReference type="Pfam" id="PF26082">
    <property type="entry name" value="zf-C2H2_AcuF"/>
    <property type="match status" value="1"/>
</dbReference>
<dbReference type="RefSeq" id="XP_046011127.1">
    <property type="nucleotide sequence ID" value="XM_046158809.1"/>
</dbReference>
<evidence type="ECO:0000313" key="5">
    <source>
        <dbReference type="Proteomes" id="UP000756346"/>
    </source>
</evidence>
<reference evidence="4" key="1">
    <citation type="journal article" date="2021" name="Nat. Commun.">
        <title>Genetic determinants of endophytism in the Arabidopsis root mycobiome.</title>
        <authorList>
            <person name="Mesny F."/>
            <person name="Miyauchi S."/>
            <person name="Thiergart T."/>
            <person name="Pickel B."/>
            <person name="Atanasova L."/>
            <person name="Karlsson M."/>
            <person name="Huettel B."/>
            <person name="Barry K.W."/>
            <person name="Haridas S."/>
            <person name="Chen C."/>
            <person name="Bauer D."/>
            <person name="Andreopoulos W."/>
            <person name="Pangilinan J."/>
            <person name="LaButti K."/>
            <person name="Riley R."/>
            <person name="Lipzen A."/>
            <person name="Clum A."/>
            <person name="Drula E."/>
            <person name="Henrissat B."/>
            <person name="Kohler A."/>
            <person name="Grigoriev I.V."/>
            <person name="Martin F.M."/>
            <person name="Hacquard S."/>
        </authorList>
    </citation>
    <scope>NUCLEOTIDE SEQUENCE</scope>
    <source>
        <strain evidence="4">MPI-CAGE-CH-0230</strain>
    </source>
</reference>
<keyword evidence="1" id="KW-0175">Coiled coil</keyword>
<gene>
    <name evidence="4" type="ORF">B0I36DRAFT_363460</name>
</gene>
<dbReference type="GeneID" id="70188355"/>
<feature type="compositionally biased region" description="Basic and acidic residues" evidence="2">
    <location>
        <begin position="926"/>
        <end position="941"/>
    </location>
</feature>
<accession>A0A9P9BP25</accession>
<dbReference type="OrthoDB" id="6133115at2759"/>
<name>A0A9P9BP25_9PEZI</name>
<feature type="compositionally biased region" description="Basic and acidic residues" evidence="2">
    <location>
        <begin position="584"/>
        <end position="601"/>
    </location>
</feature>
<dbReference type="PANTHER" id="PTHR35391">
    <property type="entry name" value="C2H2-TYPE DOMAIN-CONTAINING PROTEIN-RELATED"/>
    <property type="match status" value="1"/>
</dbReference>